<dbReference type="InterPro" id="IPR001845">
    <property type="entry name" value="HTH_ArsR_DNA-bd_dom"/>
</dbReference>
<keyword evidence="3" id="KW-0804">Transcription</keyword>
<dbReference type="InterPro" id="IPR011991">
    <property type="entry name" value="ArsR-like_HTH"/>
</dbReference>
<organism evidence="5 6">
    <name type="scientific">Thermodesulfobium acidiphilum</name>
    <dbReference type="NCBI Taxonomy" id="1794699"/>
    <lineage>
        <taxon>Bacteria</taxon>
        <taxon>Pseudomonadati</taxon>
        <taxon>Thermodesulfobiota</taxon>
        <taxon>Thermodesulfobiia</taxon>
        <taxon>Thermodesulfobiales</taxon>
        <taxon>Thermodesulfobiaceae</taxon>
        <taxon>Thermodesulfobium</taxon>
    </lineage>
</organism>
<reference evidence="5 6" key="1">
    <citation type="submission" date="2017-04" db="EMBL/GenBank/DDBJ databases">
        <title>Genomic insights into metabolism of Thermodesulfobium acidiphilum.</title>
        <authorList>
            <person name="Toshchakov S.V."/>
            <person name="Frolov E.N."/>
            <person name="Kublanov I.V."/>
            <person name="Samarov N.I."/>
            <person name="Novikov A."/>
            <person name="Lebedinsky A.V."/>
            <person name="Bonch-Osmolovskaya E.A."/>
            <person name="Chernyh N.A."/>
        </authorList>
    </citation>
    <scope>NUCLEOTIDE SEQUENCE [LARGE SCALE GENOMIC DNA]</scope>
    <source>
        <strain evidence="5 6">3127-1</strain>
    </source>
</reference>
<dbReference type="InterPro" id="IPR036388">
    <property type="entry name" value="WH-like_DNA-bd_sf"/>
</dbReference>
<dbReference type="AlphaFoldDB" id="A0A2R4W1W6"/>
<dbReference type="RefSeq" id="WP_199919743.1">
    <property type="nucleotide sequence ID" value="NZ_CP020921.1"/>
</dbReference>
<evidence type="ECO:0000313" key="5">
    <source>
        <dbReference type="EMBL" id="AWB10706.1"/>
    </source>
</evidence>
<dbReference type="Proteomes" id="UP000244792">
    <property type="component" value="Chromosome"/>
</dbReference>
<dbReference type="NCBIfam" id="NF033788">
    <property type="entry name" value="HTH_metalloreg"/>
    <property type="match status" value="1"/>
</dbReference>
<dbReference type="PANTHER" id="PTHR33154">
    <property type="entry name" value="TRANSCRIPTIONAL REGULATOR, ARSR FAMILY"/>
    <property type="match status" value="1"/>
</dbReference>
<dbReference type="InterPro" id="IPR051081">
    <property type="entry name" value="HTH_MetalResp_TranReg"/>
</dbReference>
<name>A0A2R4W1W6_THEAF</name>
<evidence type="ECO:0000313" key="6">
    <source>
        <dbReference type="Proteomes" id="UP000244792"/>
    </source>
</evidence>
<feature type="domain" description="HTH arsR-type" evidence="4">
    <location>
        <begin position="1"/>
        <end position="92"/>
    </location>
</feature>
<keyword evidence="6" id="KW-1185">Reference proteome</keyword>
<protein>
    <submittedName>
        <fullName evidence="5">ArsR family transcriptional regulator</fullName>
    </submittedName>
</protein>
<evidence type="ECO:0000256" key="3">
    <source>
        <dbReference type="ARBA" id="ARBA00023163"/>
    </source>
</evidence>
<gene>
    <name evidence="5" type="ORF">TDSAC_1366</name>
</gene>
<dbReference type="PROSITE" id="PS50987">
    <property type="entry name" value="HTH_ARSR_2"/>
    <property type="match status" value="1"/>
</dbReference>
<accession>A0A2R4W1W6</accession>
<dbReference type="EMBL" id="CP020921">
    <property type="protein sequence ID" value="AWB10706.1"/>
    <property type="molecule type" value="Genomic_DNA"/>
</dbReference>
<dbReference type="PRINTS" id="PR00778">
    <property type="entry name" value="HTHARSR"/>
</dbReference>
<dbReference type="CDD" id="cd00090">
    <property type="entry name" value="HTH_ARSR"/>
    <property type="match status" value="1"/>
</dbReference>
<dbReference type="InterPro" id="IPR036390">
    <property type="entry name" value="WH_DNA-bd_sf"/>
</dbReference>
<evidence type="ECO:0000256" key="1">
    <source>
        <dbReference type="ARBA" id="ARBA00023015"/>
    </source>
</evidence>
<dbReference type="GO" id="GO:0003677">
    <property type="term" value="F:DNA binding"/>
    <property type="evidence" value="ECO:0007669"/>
    <property type="project" value="UniProtKB-KW"/>
</dbReference>
<dbReference type="KEGG" id="taci:TDSAC_1366"/>
<sequence>MNLDQIIKISNALANDSRFKILQSISSNPKISCTEVIKALDITQPAVSHHLKILNDAGLIEINRKGQYGLCSLNNAVLEDYLKSIQKIFLKR</sequence>
<evidence type="ECO:0000256" key="2">
    <source>
        <dbReference type="ARBA" id="ARBA00023125"/>
    </source>
</evidence>
<dbReference type="Gene3D" id="1.10.10.10">
    <property type="entry name" value="Winged helix-like DNA-binding domain superfamily/Winged helix DNA-binding domain"/>
    <property type="match status" value="1"/>
</dbReference>
<keyword evidence="2" id="KW-0238">DNA-binding</keyword>
<dbReference type="GO" id="GO:0003700">
    <property type="term" value="F:DNA-binding transcription factor activity"/>
    <property type="evidence" value="ECO:0007669"/>
    <property type="project" value="InterPro"/>
</dbReference>
<dbReference type="SUPFAM" id="SSF46785">
    <property type="entry name" value="Winged helix' DNA-binding domain"/>
    <property type="match status" value="1"/>
</dbReference>
<proteinExistence type="predicted"/>
<dbReference type="SMART" id="SM00418">
    <property type="entry name" value="HTH_ARSR"/>
    <property type="match status" value="1"/>
</dbReference>
<keyword evidence="1" id="KW-0805">Transcription regulation</keyword>
<dbReference type="PANTHER" id="PTHR33154:SF35">
    <property type="entry name" value="TRANSCRIPTIONAL REGULATOR, ARSR FAMILY"/>
    <property type="match status" value="1"/>
</dbReference>
<evidence type="ECO:0000259" key="4">
    <source>
        <dbReference type="PROSITE" id="PS50987"/>
    </source>
</evidence>
<dbReference type="Pfam" id="PF01022">
    <property type="entry name" value="HTH_5"/>
    <property type="match status" value="1"/>
</dbReference>